<sequence length="324" mass="33451">MIAAHADWSTDPRKRWVSIARRGSRGWRAEAPVPVGDPAALVAGLLAEGAPVALGLDLPLGVPRGFAAGRAEAGFVAFLRGLAGNAGFFAVAETLDQVSRLRPFYPARGVKGMTRAGHAAALGFADAMGLSRLCDRATAERPAGAPVFWTLGANQSGKAAIAAWRDWLAPGLAVGAPYAIWPFDGPLHGLLAPGRAVLAEVYPAEALRHCGLVLRGSKRVRADRAAIADALLAVMAARRVAPSAALRDAARGGFGADAAGEDRFDSVIGLLGLIGVLDGVRPDFVPQDPAIRTWEGWVLGQTALPRDGSIAAQLGNGVAACGSR</sequence>
<evidence type="ECO:0000313" key="2">
    <source>
        <dbReference type="Proteomes" id="UP001196565"/>
    </source>
</evidence>
<evidence type="ECO:0008006" key="3">
    <source>
        <dbReference type="Google" id="ProtNLM"/>
    </source>
</evidence>
<comment type="caution">
    <text evidence="1">The sequence shown here is derived from an EMBL/GenBank/DDBJ whole genome shotgun (WGS) entry which is preliminary data.</text>
</comment>
<keyword evidence="2" id="KW-1185">Reference proteome</keyword>
<gene>
    <name evidence="1" type="ORF">KPL78_18850</name>
</gene>
<protein>
    <recommendedName>
        <fullName evidence="3">DUF429 domain-containing protein</fullName>
    </recommendedName>
</protein>
<accession>A0ABS7AC96</accession>
<proteinExistence type="predicted"/>
<dbReference type="RefSeq" id="WP_219764512.1">
    <property type="nucleotide sequence ID" value="NZ_JAHYBZ010000006.1"/>
</dbReference>
<dbReference type="Proteomes" id="UP001196565">
    <property type="component" value="Unassembled WGS sequence"/>
</dbReference>
<evidence type="ECO:0000313" key="1">
    <source>
        <dbReference type="EMBL" id="MBW6399926.1"/>
    </source>
</evidence>
<reference evidence="1 2" key="1">
    <citation type="submission" date="2021-07" db="EMBL/GenBank/DDBJ databases">
        <authorList>
            <person name="So Y."/>
        </authorList>
    </citation>
    <scope>NUCLEOTIDE SEQUENCE [LARGE SCALE GENOMIC DNA]</scope>
    <source>
        <strain evidence="1 2">HJA6</strain>
    </source>
</reference>
<dbReference type="EMBL" id="JAHYBZ010000006">
    <property type="protein sequence ID" value="MBW6399926.1"/>
    <property type="molecule type" value="Genomic_DNA"/>
</dbReference>
<name>A0ABS7AC96_9PROT</name>
<organism evidence="1 2">
    <name type="scientific">Roseomonas alba</name>
    <dbReference type="NCBI Taxonomy" id="2846776"/>
    <lineage>
        <taxon>Bacteria</taxon>
        <taxon>Pseudomonadati</taxon>
        <taxon>Pseudomonadota</taxon>
        <taxon>Alphaproteobacteria</taxon>
        <taxon>Acetobacterales</taxon>
        <taxon>Roseomonadaceae</taxon>
        <taxon>Roseomonas</taxon>
    </lineage>
</organism>